<comment type="caution">
    <text evidence="2">The sequence shown here is derived from an EMBL/GenBank/DDBJ whole genome shotgun (WGS) entry which is preliminary data.</text>
</comment>
<protein>
    <submittedName>
        <fullName evidence="2">EAL domain-containing protein</fullName>
    </submittedName>
</protein>
<dbReference type="CDD" id="cd01948">
    <property type="entry name" value="EAL"/>
    <property type="match status" value="1"/>
</dbReference>
<sequence length="288" mass="32535">MENILNKHHSVPAGRGSILTRTFSWLKKSGSHSPLKTLKNAIDQRQITPFYQPFINGVTGEIAGVEVLARWKHPSYGYVSPDVFIPLAEKHNLIIPLTHSLIQQVIADLQHQIHRFPVGTYICINISAQNCLDPSFEVDTCELLQKFTANQSHVVMEITERDPLHFTPELSDWFAALRRSDISVALDDFGTGYSNLSYISALNPEFIKIDKMFVSQIGVSDDTRLVDSLIDLAKNMRLKIIAEGVETQAQADYLRAKKIDFMQGFYFCKPLPVQELMRVVMAQALPPH</sequence>
<dbReference type="SUPFAM" id="SSF141868">
    <property type="entry name" value="EAL domain-like"/>
    <property type="match status" value="1"/>
</dbReference>
<reference evidence="2" key="1">
    <citation type="submission" date="2020-12" db="EMBL/GenBank/DDBJ databases">
        <title>Draft genome sequence of Enterobacter spp., Lelliottia spp. and Serratia spp. isolated from drinking water reservoirs and lakes.</title>
        <authorList>
            <person name="Reitter C."/>
            <person name="Neuhaus K."/>
            <person name="Huegler M."/>
        </authorList>
    </citation>
    <scope>NUCLEOTIDE SEQUENCE</scope>
    <source>
        <strain evidence="2">TZW15</strain>
    </source>
</reference>
<dbReference type="InterPro" id="IPR050706">
    <property type="entry name" value="Cyclic-di-GMP_PDE-like"/>
</dbReference>
<accession>A0AAP2EZI9</accession>
<dbReference type="EMBL" id="JAENMS010000001">
    <property type="protein sequence ID" value="MBL5933359.1"/>
    <property type="molecule type" value="Genomic_DNA"/>
</dbReference>
<evidence type="ECO:0000313" key="3">
    <source>
        <dbReference type="Proteomes" id="UP000653275"/>
    </source>
</evidence>
<gene>
    <name evidence="2" type="ORF">I7V27_02615</name>
</gene>
<dbReference type="SMART" id="SM00052">
    <property type="entry name" value="EAL"/>
    <property type="match status" value="1"/>
</dbReference>
<organism evidence="2 3">
    <name type="scientific">Lelliottia amnigena</name>
    <name type="common">Enterobacter amnigenus</name>
    <dbReference type="NCBI Taxonomy" id="61646"/>
    <lineage>
        <taxon>Bacteria</taxon>
        <taxon>Pseudomonadati</taxon>
        <taxon>Pseudomonadota</taxon>
        <taxon>Gammaproteobacteria</taxon>
        <taxon>Enterobacterales</taxon>
        <taxon>Enterobacteriaceae</taxon>
        <taxon>Lelliottia</taxon>
    </lineage>
</organism>
<dbReference type="InterPro" id="IPR001633">
    <property type="entry name" value="EAL_dom"/>
</dbReference>
<dbReference type="PANTHER" id="PTHR33121:SF81">
    <property type="entry name" value="CYCLIC DI-GMP PHOSPHODIESTERASE PDEB-RELATED"/>
    <property type="match status" value="1"/>
</dbReference>
<dbReference type="PROSITE" id="PS50883">
    <property type="entry name" value="EAL"/>
    <property type="match status" value="1"/>
</dbReference>
<dbReference type="Pfam" id="PF00563">
    <property type="entry name" value="EAL"/>
    <property type="match status" value="1"/>
</dbReference>
<dbReference type="InterPro" id="IPR035919">
    <property type="entry name" value="EAL_sf"/>
</dbReference>
<proteinExistence type="predicted"/>
<name>A0AAP2EZI9_LELAM</name>
<evidence type="ECO:0000259" key="1">
    <source>
        <dbReference type="PROSITE" id="PS50883"/>
    </source>
</evidence>
<dbReference type="PANTHER" id="PTHR33121">
    <property type="entry name" value="CYCLIC DI-GMP PHOSPHODIESTERASE PDEF"/>
    <property type="match status" value="1"/>
</dbReference>
<dbReference type="Gene3D" id="3.20.20.450">
    <property type="entry name" value="EAL domain"/>
    <property type="match status" value="1"/>
</dbReference>
<dbReference type="AlphaFoldDB" id="A0AAP2EZI9"/>
<dbReference type="GO" id="GO:0071111">
    <property type="term" value="F:cyclic-guanylate-specific phosphodiesterase activity"/>
    <property type="evidence" value="ECO:0007669"/>
    <property type="project" value="InterPro"/>
</dbReference>
<feature type="domain" description="EAL" evidence="1">
    <location>
        <begin position="31"/>
        <end position="284"/>
    </location>
</feature>
<dbReference type="Proteomes" id="UP000653275">
    <property type="component" value="Unassembled WGS sequence"/>
</dbReference>
<evidence type="ECO:0000313" key="2">
    <source>
        <dbReference type="EMBL" id="MBL5933359.1"/>
    </source>
</evidence>